<accession>A0A0F9IY34</accession>
<gene>
    <name evidence="1" type="ORF">LCGC14_1822940</name>
</gene>
<protein>
    <submittedName>
        <fullName evidence="1">Uncharacterized protein</fullName>
    </submittedName>
</protein>
<sequence>MTKNNDDDRKIVRIAKSLGRTLQWVTKAISKDSYRPMMTLMHVEPREGEFGTGVIYGTDGFRLHLAKDVNTGEVSDMPWYFDDVLDLEEGAYEVRVDVMFRDHINEFWKEELGESMRDIKGVTPSRRKDLKPVAIISINPRFLTDAIKNCKPNTAVFIRVFTDKKNFEKGKLITPSAIEVISTENAEKGKEGASRMAVIMPMHARDEEATEEWPIAFDGWPEEEVDEETESVNDG</sequence>
<comment type="caution">
    <text evidence="1">The sequence shown here is derived from an EMBL/GenBank/DDBJ whole genome shotgun (WGS) entry which is preliminary data.</text>
</comment>
<proteinExistence type="predicted"/>
<dbReference type="AlphaFoldDB" id="A0A0F9IY34"/>
<dbReference type="EMBL" id="LAZR01017880">
    <property type="protein sequence ID" value="KKL98585.1"/>
    <property type="molecule type" value="Genomic_DNA"/>
</dbReference>
<evidence type="ECO:0000313" key="1">
    <source>
        <dbReference type="EMBL" id="KKL98585.1"/>
    </source>
</evidence>
<reference evidence="1" key="1">
    <citation type="journal article" date="2015" name="Nature">
        <title>Complex archaea that bridge the gap between prokaryotes and eukaryotes.</title>
        <authorList>
            <person name="Spang A."/>
            <person name="Saw J.H."/>
            <person name="Jorgensen S.L."/>
            <person name="Zaremba-Niedzwiedzka K."/>
            <person name="Martijn J."/>
            <person name="Lind A.E."/>
            <person name="van Eijk R."/>
            <person name="Schleper C."/>
            <person name="Guy L."/>
            <person name="Ettema T.J."/>
        </authorList>
    </citation>
    <scope>NUCLEOTIDE SEQUENCE</scope>
</reference>
<name>A0A0F9IY34_9ZZZZ</name>
<dbReference type="Gene3D" id="3.10.150.10">
    <property type="entry name" value="DNA Polymerase III, subunit A, domain 2"/>
    <property type="match status" value="1"/>
</dbReference>
<organism evidence="1">
    <name type="scientific">marine sediment metagenome</name>
    <dbReference type="NCBI Taxonomy" id="412755"/>
    <lineage>
        <taxon>unclassified sequences</taxon>
        <taxon>metagenomes</taxon>
        <taxon>ecological metagenomes</taxon>
    </lineage>
</organism>